<keyword evidence="2" id="KW-0862">Zinc</keyword>
<dbReference type="InterPro" id="IPR019273">
    <property type="entry name" value="Lunapark_Znf"/>
</dbReference>
<keyword evidence="2" id="KW-0863">Zinc-finger</keyword>
<sequence>MGNILWSRKRPPSEELDELVLQIRELEVQLKQLLADRAGILRWLNWFTVLVVTVLSSLGWFQHGPVRRRLLSVAMVWLCAGLLLWLVRHMVFSAFGWLVGRKRNRITLFTELKLSIIERVKENEKYNVAMELIKKYGDEETEKNKNGGAGAGTSFGHGNKNGSAAIRRRSSKDINDVAAEQQQLISATTAGTALLTPAPGAGKVLPKLYEMQDNASGIIAGAAALRNRTPAAASSSLALGGTPTPYHHHHHYHAQQRTPIRPFIEQSRTPVDRVLDFLMGESINSRYALICAHCHTHNGMALLEEFKSLSFFCYKCNGFNASKNELTMQKKSAAAAAEMEVEEEEGEDEEEENNNDENNEEEEEEEKEKGKNE</sequence>
<keyword evidence="2" id="KW-0479">Metal-binding</keyword>
<dbReference type="PANTHER" id="PTHR22166">
    <property type="entry name" value="ENDOPLASMIC RETICULUM JUNCTION FORMATION PROTEIN LUNAPARK"/>
    <property type="match status" value="1"/>
</dbReference>
<dbReference type="Pfam" id="PF10058">
    <property type="entry name" value="Zn_ribbon_10"/>
    <property type="match status" value="1"/>
</dbReference>
<evidence type="ECO:0000313" key="6">
    <source>
        <dbReference type="Proteomes" id="UP001620645"/>
    </source>
</evidence>
<feature type="region of interest" description="Disordered" evidence="3">
    <location>
        <begin position="331"/>
        <end position="373"/>
    </location>
</feature>
<evidence type="ECO:0000256" key="3">
    <source>
        <dbReference type="SAM" id="MobiDB-lite"/>
    </source>
</evidence>
<comment type="subcellular location">
    <subcellularLocation>
        <location evidence="2">Endoplasmic reticulum membrane</location>
        <topology evidence="2">Multi-pass membrane protein</topology>
    </subcellularLocation>
</comment>
<dbReference type="Proteomes" id="UP001620645">
    <property type="component" value="Unassembled WGS sequence"/>
</dbReference>
<keyword evidence="2" id="KW-0256">Endoplasmic reticulum</keyword>
<keyword evidence="2" id="KW-0812">Transmembrane</keyword>
<comment type="caution">
    <text evidence="5">The sequence shown here is derived from an EMBL/GenBank/DDBJ whole genome shotgun (WGS) entry which is preliminary data.</text>
</comment>
<feature type="region of interest" description="Disordered" evidence="3">
    <location>
        <begin position="140"/>
        <end position="163"/>
    </location>
</feature>
<comment type="similarity">
    <text evidence="1 2">Belongs to the lunapark family.</text>
</comment>
<dbReference type="PANTHER" id="PTHR22166:SF12">
    <property type="entry name" value="ENDOPLASMIC RETICULUM JUNCTION FORMATION PROTEIN LUNAPARK"/>
    <property type="match status" value="1"/>
</dbReference>
<organism evidence="5 6">
    <name type="scientific">Heterodera schachtii</name>
    <name type="common">Sugarbeet cyst nematode worm</name>
    <name type="synonym">Tylenchus schachtii</name>
    <dbReference type="NCBI Taxonomy" id="97005"/>
    <lineage>
        <taxon>Eukaryota</taxon>
        <taxon>Metazoa</taxon>
        <taxon>Ecdysozoa</taxon>
        <taxon>Nematoda</taxon>
        <taxon>Chromadorea</taxon>
        <taxon>Rhabditida</taxon>
        <taxon>Tylenchina</taxon>
        <taxon>Tylenchomorpha</taxon>
        <taxon>Tylenchoidea</taxon>
        <taxon>Heteroderidae</taxon>
        <taxon>Heteroderinae</taxon>
        <taxon>Heterodera</taxon>
    </lineage>
</organism>
<proteinExistence type="inferred from homology"/>
<dbReference type="GO" id="GO:0098826">
    <property type="term" value="C:endoplasmic reticulum tubular network membrane"/>
    <property type="evidence" value="ECO:0007669"/>
    <property type="project" value="UniProtKB-UniRule"/>
</dbReference>
<evidence type="ECO:0000313" key="5">
    <source>
        <dbReference type="EMBL" id="KAL3084562.1"/>
    </source>
</evidence>
<dbReference type="GO" id="GO:1903373">
    <property type="term" value="P:positive regulation of endoplasmic reticulum tubular network organization"/>
    <property type="evidence" value="ECO:0007669"/>
    <property type="project" value="UniProtKB-UniRule"/>
</dbReference>
<gene>
    <name evidence="5" type="ORF">niasHS_008254</name>
</gene>
<evidence type="ECO:0000256" key="2">
    <source>
        <dbReference type="RuleBase" id="RU367073"/>
    </source>
</evidence>
<comment type="domain">
    <text evidence="2">The C4-type zinc finger motif is necessary both for its ER three-way tubular junction localization and formation.</text>
</comment>
<dbReference type="AlphaFoldDB" id="A0ABD2IXA7"/>
<protein>
    <recommendedName>
        <fullName evidence="2">Endoplasmic reticulum junction formation protein lunapark</fullName>
    </recommendedName>
</protein>
<keyword evidence="2" id="KW-1133">Transmembrane helix</keyword>
<reference evidence="5 6" key="1">
    <citation type="submission" date="2024-10" db="EMBL/GenBank/DDBJ databases">
        <authorList>
            <person name="Kim D."/>
        </authorList>
    </citation>
    <scope>NUCLEOTIDE SEQUENCE [LARGE SCALE GENOMIC DNA]</scope>
    <source>
        <strain evidence="5">Taebaek</strain>
    </source>
</reference>
<feature type="transmembrane region" description="Helical" evidence="2">
    <location>
        <begin position="43"/>
        <end position="62"/>
    </location>
</feature>
<feature type="domain" description="Lunapark zinc ribbon" evidence="4">
    <location>
        <begin position="271"/>
        <end position="320"/>
    </location>
</feature>
<comment type="function">
    <text evidence="2">Plays a role in determining ER morphology.</text>
</comment>
<dbReference type="GO" id="GO:0008270">
    <property type="term" value="F:zinc ion binding"/>
    <property type="evidence" value="ECO:0007669"/>
    <property type="project" value="UniProtKB-KW"/>
</dbReference>
<dbReference type="EMBL" id="JBICCN010000233">
    <property type="protein sequence ID" value="KAL3084562.1"/>
    <property type="molecule type" value="Genomic_DNA"/>
</dbReference>
<feature type="compositionally biased region" description="Acidic residues" evidence="3">
    <location>
        <begin position="339"/>
        <end position="366"/>
    </location>
</feature>
<name>A0ABD2IXA7_HETSC</name>
<evidence type="ECO:0000256" key="1">
    <source>
        <dbReference type="ARBA" id="ARBA00009940"/>
    </source>
</evidence>
<feature type="transmembrane region" description="Helical" evidence="2">
    <location>
        <begin position="74"/>
        <end position="99"/>
    </location>
</feature>
<keyword evidence="2" id="KW-0472">Membrane</keyword>
<keyword evidence="6" id="KW-1185">Reference proteome</keyword>
<evidence type="ECO:0000259" key="4">
    <source>
        <dbReference type="Pfam" id="PF10058"/>
    </source>
</evidence>
<dbReference type="GO" id="GO:0071788">
    <property type="term" value="P:endoplasmic reticulum tubular network maintenance"/>
    <property type="evidence" value="ECO:0007669"/>
    <property type="project" value="UniProtKB-UniRule"/>
</dbReference>
<accession>A0ABD2IXA7</accession>
<dbReference type="InterPro" id="IPR040115">
    <property type="entry name" value="Lnp"/>
</dbReference>